<organism evidence="2 3">
    <name type="scientific">Cucurbita moschata</name>
    <name type="common">Winter crookneck squash</name>
    <name type="synonym">Cucurbita pepo var. moschata</name>
    <dbReference type="NCBI Taxonomy" id="3662"/>
    <lineage>
        <taxon>Eukaryota</taxon>
        <taxon>Viridiplantae</taxon>
        <taxon>Streptophyta</taxon>
        <taxon>Embryophyta</taxon>
        <taxon>Tracheophyta</taxon>
        <taxon>Spermatophyta</taxon>
        <taxon>Magnoliopsida</taxon>
        <taxon>eudicotyledons</taxon>
        <taxon>Gunneridae</taxon>
        <taxon>Pentapetalae</taxon>
        <taxon>rosids</taxon>
        <taxon>fabids</taxon>
        <taxon>Cucurbitales</taxon>
        <taxon>Cucurbitaceae</taxon>
        <taxon>Cucurbiteae</taxon>
        <taxon>Cucurbita</taxon>
    </lineage>
</organism>
<dbReference type="PANTHER" id="PTHR11439">
    <property type="entry name" value="GAG-POL-RELATED RETROTRANSPOSON"/>
    <property type="match status" value="1"/>
</dbReference>
<dbReference type="AlphaFoldDB" id="A0A6J1G533"/>
<name>A0A6J1G533_CUCMO</name>
<reference evidence="3" key="1">
    <citation type="submission" date="2025-08" db="UniProtKB">
        <authorList>
            <consortium name="RefSeq"/>
        </authorList>
    </citation>
    <scope>IDENTIFICATION</scope>
    <source>
        <tissue evidence="3">Young leaves</tissue>
    </source>
</reference>
<dbReference type="Pfam" id="PF07727">
    <property type="entry name" value="RVT_2"/>
    <property type="match status" value="1"/>
</dbReference>
<feature type="domain" description="Reverse transcriptase Ty1/copia-type" evidence="1">
    <location>
        <begin position="22"/>
        <end position="136"/>
    </location>
</feature>
<evidence type="ECO:0000259" key="1">
    <source>
        <dbReference type="Pfam" id="PF07727"/>
    </source>
</evidence>
<protein>
    <submittedName>
        <fullName evidence="3">Uncharacterized protein LOC111450836</fullName>
    </submittedName>
</protein>
<gene>
    <name evidence="3" type="primary">LOC111450836</name>
</gene>
<keyword evidence="2" id="KW-1185">Reference proteome</keyword>
<dbReference type="InterPro" id="IPR043502">
    <property type="entry name" value="DNA/RNA_pol_sf"/>
</dbReference>
<sequence>MTTPVRYCACTRHSTGFDKHHEWDAKLDNTLLSLKFKRCASEHGMYTHGHDEQRLIVGVYVDNLIITGGDMEVLGRFKREMSKNFKMSDFGILSYYLGIEVQQSTVGITICQSAYAKKLLDTVGLADCNPTRTPMEARLQLRKVGTTTAVDSINYRNLVGSLRYLVNTCPDLAHSIGYVSRFMEAPREEHLVAVKHILRYVARTRGWGVRYCAGKGKKKLELVGYNDSDIAGDVYDHKSTSGMIYFLSGGVIYWQSTKQKVIILSSYEA</sequence>
<dbReference type="PANTHER" id="PTHR11439:SF515">
    <property type="entry name" value="GAG-POL POLYPROTEIN"/>
    <property type="match status" value="1"/>
</dbReference>
<dbReference type="SUPFAM" id="SSF56672">
    <property type="entry name" value="DNA/RNA polymerases"/>
    <property type="match status" value="1"/>
</dbReference>
<dbReference type="RefSeq" id="XP_022946898.1">
    <property type="nucleotide sequence ID" value="XM_023091130.1"/>
</dbReference>
<dbReference type="GeneID" id="111450836"/>
<proteinExistence type="predicted"/>
<dbReference type="Proteomes" id="UP000504609">
    <property type="component" value="Unplaced"/>
</dbReference>
<dbReference type="KEGG" id="cmos:111450836"/>
<evidence type="ECO:0000313" key="2">
    <source>
        <dbReference type="Proteomes" id="UP000504609"/>
    </source>
</evidence>
<dbReference type="InterPro" id="IPR013103">
    <property type="entry name" value="RVT_2"/>
</dbReference>
<accession>A0A6J1G533</accession>
<evidence type="ECO:0000313" key="3">
    <source>
        <dbReference type="RefSeq" id="XP_022946898.1"/>
    </source>
</evidence>